<dbReference type="InterPro" id="IPR023346">
    <property type="entry name" value="Lysozyme-like_dom_sf"/>
</dbReference>
<dbReference type="SUPFAM" id="SSF53955">
    <property type="entry name" value="Lysozyme-like"/>
    <property type="match status" value="1"/>
</dbReference>
<keyword evidence="2" id="KW-0732">Signal</keyword>
<proteinExistence type="predicted"/>
<evidence type="ECO:0000259" key="3">
    <source>
        <dbReference type="Pfam" id="PF01464"/>
    </source>
</evidence>
<evidence type="ECO:0000256" key="1">
    <source>
        <dbReference type="SAM" id="MobiDB-lite"/>
    </source>
</evidence>
<feature type="chain" id="PRO_5002175369" evidence="2">
    <location>
        <begin position="19"/>
        <end position="389"/>
    </location>
</feature>
<dbReference type="InterPro" id="IPR008258">
    <property type="entry name" value="Transglycosylase_SLT_dom_1"/>
</dbReference>
<sequence>MWRGVLLLPLLVLSETLAAADHRLTALERSREHARHNTNDVYEQKHENNEASTTSANNGLTRWWSTVDSLLAEYSPVDSGLLYDLRLAFGPVPPQYERSTRSSSNSGGLYPRDQRVLKTKCRVKPPTPHHGDDGIPNYTPTDSAGHPLPTQTIGDGHGGGGREIIAVTTPCGSIPVGATVNTNASTGPNGQSSWLTCGIDPNSDATGWQPPYATVDQIITYQGGLRAAVLAEGSPYKACTKYVELFETAAGEFGVPAMYIAAFALQESGCNPDVDGGGGEQGMMQISPEKCADAPNGDCKDVVYNVRTAVKYFAEQLRAVGNNTFEAVGNYNGWFRGMNYTEATTWGINGDCCRCQRNLSYLTQFFNGWLQNIDAWSPWIGTIHNIDIC</sequence>
<organism evidence="4 5">
    <name type="scientific">Serendipita vermifera MAFF 305830</name>
    <dbReference type="NCBI Taxonomy" id="933852"/>
    <lineage>
        <taxon>Eukaryota</taxon>
        <taxon>Fungi</taxon>
        <taxon>Dikarya</taxon>
        <taxon>Basidiomycota</taxon>
        <taxon>Agaricomycotina</taxon>
        <taxon>Agaricomycetes</taxon>
        <taxon>Sebacinales</taxon>
        <taxon>Serendipitaceae</taxon>
        <taxon>Serendipita</taxon>
    </lineage>
</organism>
<dbReference type="HOGENOM" id="CLU_696597_0_0_1"/>
<evidence type="ECO:0000256" key="2">
    <source>
        <dbReference type="SAM" id="SignalP"/>
    </source>
</evidence>
<accession>A0A0C3AJT5</accession>
<feature type="region of interest" description="Disordered" evidence="1">
    <location>
        <begin position="93"/>
        <end position="146"/>
    </location>
</feature>
<dbReference type="Pfam" id="PF01464">
    <property type="entry name" value="SLT"/>
    <property type="match status" value="1"/>
</dbReference>
<dbReference type="EMBL" id="KN824319">
    <property type="protein sequence ID" value="KIM24870.1"/>
    <property type="molecule type" value="Genomic_DNA"/>
</dbReference>
<dbReference type="Proteomes" id="UP000054097">
    <property type="component" value="Unassembled WGS sequence"/>
</dbReference>
<feature type="signal peptide" evidence="2">
    <location>
        <begin position="1"/>
        <end position="18"/>
    </location>
</feature>
<name>A0A0C3AJT5_SERVB</name>
<reference evidence="4 5" key="1">
    <citation type="submission" date="2014-04" db="EMBL/GenBank/DDBJ databases">
        <authorList>
            <consortium name="DOE Joint Genome Institute"/>
            <person name="Kuo A."/>
            <person name="Zuccaro A."/>
            <person name="Kohler A."/>
            <person name="Nagy L.G."/>
            <person name="Floudas D."/>
            <person name="Copeland A."/>
            <person name="Barry K.W."/>
            <person name="Cichocki N."/>
            <person name="Veneault-Fourrey C."/>
            <person name="LaButti K."/>
            <person name="Lindquist E.A."/>
            <person name="Lipzen A."/>
            <person name="Lundell T."/>
            <person name="Morin E."/>
            <person name="Murat C."/>
            <person name="Sun H."/>
            <person name="Tunlid A."/>
            <person name="Henrissat B."/>
            <person name="Grigoriev I.V."/>
            <person name="Hibbett D.S."/>
            <person name="Martin F."/>
            <person name="Nordberg H.P."/>
            <person name="Cantor M.N."/>
            <person name="Hua S.X."/>
        </authorList>
    </citation>
    <scope>NUCLEOTIDE SEQUENCE [LARGE SCALE GENOMIC DNA]</scope>
    <source>
        <strain evidence="4 5">MAFF 305830</strain>
    </source>
</reference>
<evidence type="ECO:0000313" key="4">
    <source>
        <dbReference type="EMBL" id="KIM24870.1"/>
    </source>
</evidence>
<keyword evidence="5" id="KW-1185">Reference proteome</keyword>
<evidence type="ECO:0000313" key="5">
    <source>
        <dbReference type="Proteomes" id="UP000054097"/>
    </source>
</evidence>
<feature type="domain" description="Transglycosylase SLT" evidence="3">
    <location>
        <begin position="245"/>
        <end position="333"/>
    </location>
</feature>
<dbReference type="Gene3D" id="1.10.530.10">
    <property type="match status" value="1"/>
</dbReference>
<dbReference type="GO" id="GO:0016787">
    <property type="term" value="F:hydrolase activity"/>
    <property type="evidence" value="ECO:0007669"/>
    <property type="project" value="UniProtKB-KW"/>
</dbReference>
<feature type="region of interest" description="Disordered" evidence="1">
    <location>
        <begin position="29"/>
        <end position="56"/>
    </location>
</feature>
<keyword evidence="4" id="KW-0378">Hydrolase</keyword>
<reference evidence="5" key="2">
    <citation type="submission" date="2015-01" db="EMBL/GenBank/DDBJ databases">
        <title>Evolutionary Origins and Diversification of the Mycorrhizal Mutualists.</title>
        <authorList>
            <consortium name="DOE Joint Genome Institute"/>
            <consortium name="Mycorrhizal Genomics Consortium"/>
            <person name="Kohler A."/>
            <person name="Kuo A."/>
            <person name="Nagy L.G."/>
            <person name="Floudas D."/>
            <person name="Copeland A."/>
            <person name="Barry K.W."/>
            <person name="Cichocki N."/>
            <person name="Veneault-Fourrey C."/>
            <person name="LaButti K."/>
            <person name="Lindquist E.A."/>
            <person name="Lipzen A."/>
            <person name="Lundell T."/>
            <person name="Morin E."/>
            <person name="Murat C."/>
            <person name="Riley R."/>
            <person name="Ohm R."/>
            <person name="Sun H."/>
            <person name="Tunlid A."/>
            <person name="Henrissat B."/>
            <person name="Grigoriev I.V."/>
            <person name="Hibbett D.S."/>
            <person name="Martin F."/>
        </authorList>
    </citation>
    <scope>NUCLEOTIDE SEQUENCE [LARGE SCALE GENOMIC DNA]</scope>
    <source>
        <strain evidence="5">MAFF 305830</strain>
    </source>
</reference>
<gene>
    <name evidence="4" type="ORF">M408DRAFT_227819</name>
</gene>
<dbReference type="OrthoDB" id="2537480at2759"/>
<protein>
    <submittedName>
        <fullName evidence="4">Glycoside hydrolase family 23 protein</fullName>
    </submittedName>
</protein>
<feature type="compositionally biased region" description="Basic and acidic residues" evidence="1">
    <location>
        <begin position="29"/>
        <end position="49"/>
    </location>
</feature>
<dbReference type="AlphaFoldDB" id="A0A0C3AJT5"/>